<dbReference type="AlphaFoldDB" id="A0A4Q9KZP2"/>
<dbReference type="Proteomes" id="UP000292362">
    <property type="component" value="Unassembled WGS sequence"/>
</dbReference>
<gene>
    <name evidence="1" type="ORF">CWI37_1076p0010</name>
</gene>
<organism evidence="1 2">
    <name type="scientific">Hamiltosporidium tvaerminnensis</name>
    <dbReference type="NCBI Taxonomy" id="1176355"/>
    <lineage>
        <taxon>Eukaryota</taxon>
        <taxon>Fungi</taxon>
        <taxon>Fungi incertae sedis</taxon>
        <taxon>Microsporidia</taxon>
        <taxon>Dubosqiidae</taxon>
        <taxon>Hamiltosporidium</taxon>
    </lineage>
</organism>
<protein>
    <submittedName>
        <fullName evidence="1">Uncharacterized protein</fullName>
    </submittedName>
</protein>
<reference evidence="1 2" key="1">
    <citation type="submission" date="2017-12" db="EMBL/GenBank/DDBJ databases">
        <authorList>
            <person name="Pombert J.-F."/>
            <person name="Haag K.L."/>
            <person name="Ebert D."/>
        </authorList>
    </citation>
    <scope>NUCLEOTIDE SEQUENCE [LARGE SCALE GENOMIC DNA]</scope>
    <source>
        <strain evidence="1">FI-OER-3-3</strain>
    </source>
</reference>
<sequence length="267" mass="31807">MEKYLSKTIKGEYGNEISKLKDFFSLKNGHILVASMDIYLLTEIIKISLSNQQRYKKSIEENNYFDENIDFSNSYLVYYLDKKKSTSELYFLLEKSKTQDDFHLILTTISCMALENLDKRIKSRLNHNIIFLPVLPYKSVKQYVNEKAHKIDPRFSALLKNNLMQKYKINFDFESLFNILNSIHISLLIMILNCNIKNHKMIEQYRKFVFKHPELRNIKDKDISDALGDLLDLGFLDKKYNYVFSVDELKNYISKNRPFYLKRLLKN</sequence>
<evidence type="ECO:0000313" key="1">
    <source>
        <dbReference type="EMBL" id="TBU00216.1"/>
    </source>
</evidence>
<name>A0A4Q9KZP2_9MICR</name>
<dbReference type="VEuPathDB" id="MicrosporidiaDB:CWI37_1076p0010"/>
<comment type="caution">
    <text evidence="1">The sequence shown here is derived from an EMBL/GenBank/DDBJ whole genome shotgun (WGS) entry which is preliminary data.</text>
</comment>
<proteinExistence type="predicted"/>
<accession>A0A4Q9KZP2</accession>
<evidence type="ECO:0000313" key="2">
    <source>
        <dbReference type="Proteomes" id="UP000292362"/>
    </source>
</evidence>
<dbReference type="EMBL" id="PITJ01001076">
    <property type="protein sequence ID" value="TBU00216.1"/>
    <property type="molecule type" value="Genomic_DNA"/>
</dbReference>